<dbReference type="InterPro" id="IPR051531">
    <property type="entry name" value="N-acetyltransferase"/>
</dbReference>
<keyword evidence="2" id="KW-0808">Transferase</keyword>
<dbReference type="OrthoDB" id="9132139at2"/>
<keyword evidence="3" id="KW-1185">Reference proteome</keyword>
<dbReference type="PANTHER" id="PTHR43792:SF1">
    <property type="entry name" value="N-ACETYLTRANSFERASE DOMAIN-CONTAINING PROTEIN"/>
    <property type="match status" value="1"/>
</dbReference>
<dbReference type="Pfam" id="PF13302">
    <property type="entry name" value="Acetyltransf_3"/>
    <property type="match status" value="1"/>
</dbReference>
<dbReference type="RefSeq" id="WP_106245225.1">
    <property type="nucleotide sequence ID" value="NZ_PVZC01000003.1"/>
</dbReference>
<dbReference type="InterPro" id="IPR000182">
    <property type="entry name" value="GNAT_dom"/>
</dbReference>
<name>A0A2T0Q889_9ACTN</name>
<dbReference type="InterPro" id="IPR016181">
    <property type="entry name" value="Acyl_CoA_acyltransferase"/>
</dbReference>
<comment type="caution">
    <text evidence="2">The sequence shown here is derived from an EMBL/GenBank/DDBJ whole genome shotgun (WGS) entry which is preliminary data.</text>
</comment>
<evidence type="ECO:0000259" key="1">
    <source>
        <dbReference type="PROSITE" id="PS51186"/>
    </source>
</evidence>
<reference evidence="2 3" key="1">
    <citation type="submission" date="2018-03" db="EMBL/GenBank/DDBJ databases">
        <title>Genomic Encyclopedia of Archaeal and Bacterial Type Strains, Phase II (KMG-II): from individual species to whole genera.</title>
        <authorList>
            <person name="Goeker M."/>
        </authorList>
    </citation>
    <scope>NUCLEOTIDE SEQUENCE [LARGE SCALE GENOMIC DNA]</scope>
    <source>
        <strain evidence="2 3">DSM 45601</strain>
    </source>
</reference>
<protein>
    <submittedName>
        <fullName evidence="2">RimJ/RimL family protein N-acetyltransferase</fullName>
    </submittedName>
</protein>
<proteinExistence type="predicted"/>
<dbReference type="EMBL" id="PVZC01000003">
    <property type="protein sequence ID" value="PRY00027.1"/>
    <property type="molecule type" value="Genomic_DNA"/>
</dbReference>
<evidence type="ECO:0000313" key="3">
    <source>
        <dbReference type="Proteomes" id="UP000237846"/>
    </source>
</evidence>
<dbReference type="PROSITE" id="PS51186">
    <property type="entry name" value="GNAT"/>
    <property type="match status" value="1"/>
</dbReference>
<organism evidence="2 3">
    <name type="scientific">Allonocardiopsis opalescens</name>
    <dbReference type="NCBI Taxonomy" id="1144618"/>
    <lineage>
        <taxon>Bacteria</taxon>
        <taxon>Bacillati</taxon>
        <taxon>Actinomycetota</taxon>
        <taxon>Actinomycetes</taxon>
        <taxon>Streptosporangiales</taxon>
        <taxon>Allonocardiopsis</taxon>
    </lineage>
</organism>
<dbReference type="AlphaFoldDB" id="A0A2T0Q889"/>
<dbReference type="PANTHER" id="PTHR43792">
    <property type="entry name" value="GNAT FAMILY, PUTATIVE (AFU_ORTHOLOGUE AFUA_3G00765)-RELATED-RELATED"/>
    <property type="match status" value="1"/>
</dbReference>
<sequence>MYPIAVDQERLSLRELVPDDAAALMAVYGDPRTTAHLAMEPHDHGQCVRLIESAAERAVEQPRTDYLLGIVSRDTGDLVGSARLRVDEHPHSAQIGFALRPDQWGRGMGAETVRLLLHFGFGVLKLHRVWGVRAPEDTASQLVMLAGGMVAEGRIRHHLPTVGGWRDSIVHSILVTEWAEP</sequence>
<gene>
    <name evidence="2" type="ORF">CLV72_103637</name>
</gene>
<dbReference type="Proteomes" id="UP000237846">
    <property type="component" value="Unassembled WGS sequence"/>
</dbReference>
<dbReference type="GO" id="GO:0016747">
    <property type="term" value="F:acyltransferase activity, transferring groups other than amino-acyl groups"/>
    <property type="evidence" value="ECO:0007669"/>
    <property type="project" value="InterPro"/>
</dbReference>
<dbReference type="SUPFAM" id="SSF55729">
    <property type="entry name" value="Acyl-CoA N-acyltransferases (Nat)"/>
    <property type="match status" value="1"/>
</dbReference>
<feature type="domain" description="N-acetyltransferase" evidence="1">
    <location>
        <begin position="11"/>
        <end position="176"/>
    </location>
</feature>
<evidence type="ECO:0000313" key="2">
    <source>
        <dbReference type="EMBL" id="PRY00027.1"/>
    </source>
</evidence>
<dbReference type="Gene3D" id="3.40.630.30">
    <property type="match status" value="1"/>
</dbReference>
<accession>A0A2T0Q889</accession>